<dbReference type="RefSeq" id="WP_144768433.1">
    <property type="nucleotide sequence ID" value="NZ_BPQI01000144.1"/>
</dbReference>
<evidence type="ECO:0000313" key="3">
    <source>
        <dbReference type="Proteomes" id="UP000401717"/>
    </source>
</evidence>
<reference evidence="1" key="3">
    <citation type="submission" date="2021-08" db="EMBL/GenBank/DDBJ databases">
        <authorList>
            <person name="Tani A."/>
            <person name="Ola A."/>
            <person name="Ogura Y."/>
            <person name="Katsura K."/>
            <person name="Hayashi T."/>
        </authorList>
    </citation>
    <scope>NUCLEOTIDE SEQUENCE</scope>
    <source>
        <strain evidence="1">DSM 22415</strain>
    </source>
</reference>
<sequence>MATNIGQIRARRFDFRTQANADWYDGIPIVKAGNGGVEAGPSNAGNGALALNGLDPDTPFGAHILTITKLDAGLARYTVEGPSGLVTGAGVSGLPVYVGGLTLQLTQGSTAFAVGDAFAVSVLPAPVDITGLILSLQARVSTQSANVALSGTSDTSNPSVLQTITNGGANGVVGMAFDRDSAAWRAFVPSVNPYAYDLLATDPETGRVEVAAFGTITHDFGVTHLP</sequence>
<protein>
    <submittedName>
        <fullName evidence="2">Uncharacterized protein</fullName>
    </submittedName>
</protein>
<dbReference type="EMBL" id="BPQI01000144">
    <property type="protein sequence ID" value="GJD58342.1"/>
    <property type="molecule type" value="Genomic_DNA"/>
</dbReference>
<dbReference type="AlphaFoldDB" id="A0A564G542"/>
<accession>A0A564G542</accession>
<dbReference type="OrthoDB" id="7990395at2"/>
<gene>
    <name evidence="1" type="ORF">IFDJLNFL_4261</name>
    <name evidence="2" type="ORF">MTDSW087_05397</name>
</gene>
<evidence type="ECO:0000313" key="2">
    <source>
        <dbReference type="EMBL" id="VUF15653.1"/>
    </source>
</evidence>
<organism evidence="2 3">
    <name type="scientific">Methylobacterium dankookense</name>
    <dbReference type="NCBI Taxonomy" id="560405"/>
    <lineage>
        <taxon>Bacteria</taxon>
        <taxon>Pseudomonadati</taxon>
        <taxon>Pseudomonadota</taxon>
        <taxon>Alphaproteobacteria</taxon>
        <taxon>Hyphomicrobiales</taxon>
        <taxon>Methylobacteriaceae</taxon>
        <taxon>Methylobacterium</taxon>
    </lineage>
</organism>
<reference evidence="1" key="2">
    <citation type="journal article" date="2021" name="Front. Microbiol.">
        <title>Comprehensive Comparative Genomics and Phenotyping of Methylobacterium Species.</title>
        <authorList>
            <person name="Alessa O."/>
            <person name="Ogura Y."/>
            <person name="Fujitani Y."/>
            <person name="Takami H."/>
            <person name="Hayashi T."/>
            <person name="Sahin N."/>
            <person name="Tani A."/>
        </authorList>
    </citation>
    <scope>NUCLEOTIDE SEQUENCE</scope>
    <source>
        <strain evidence="1">DSM 22415</strain>
    </source>
</reference>
<reference evidence="2 3" key="1">
    <citation type="submission" date="2019-06" db="EMBL/GenBank/DDBJ databases">
        <authorList>
            <person name="Rodrigo-Torres L."/>
            <person name="Arahal R. D."/>
            <person name="Lucena T."/>
        </authorList>
    </citation>
    <scope>NUCLEOTIDE SEQUENCE [LARGE SCALE GENOMIC DNA]</scope>
    <source>
        <strain evidence="2 3">SW08-7</strain>
    </source>
</reference>
<keyword evidence="4" id="KW-1185">Reference proteome</keyword>
<dbReference type="EMBL" id="CABFVH010000063">
    <property type="protein sequence ID" value="VUF15653.1"/>
    <property type="molecule type" value="Genomic_DNA"/>
</dbReference>
<proteinExistence type="predicted"/>
<dbReference type="Proteomes" id="UP001055303">
    <property type="component" value="Unassembled WGS sequence"/>
</dbReference>
<name>A0A564G542_9HYPH</name>
<evidence type="ECO:0000313" key="4">
    <source>
        <dbReference type="Proteomes" id="UP001055303"/>
    </source>
</evidence>
<dbReference type="Proteomes" id="UP000401717">
    <property type="component" value="Unassembled WGS sequence"/>
</dbReference>
<evidence type="ECO:0000313" key="1">
    <source>
        <dbReference type="EMBL" id="GJD58342.1"/>
    </source>
</evidence>